<dbReference type="Gene3D" id="3.40.630.30">
    <property type="match status" value="1"/>
</dbReference>
<dbReference type="InterPro" id="IPR050832">
    <property type="entry name" value="Bact_Acetyltransf"/>
</dbReference>
<organism evidence="4 5">
    <name type="scientific">Bordetella hinzii</name>
    <dbReference type="NCBI Taxonomy" id="103855"/>
    <lineage>
        <taxon>Bacteria</taxon>
        <taxon>Pseudomonadati</taxon>
        <taxon>Pseudomonadota</taxon>
        <taxon>Betaproteobacteria</taxon>
        <taxon>Burkholderiales</taxon>
        <taxon>Alcaligenaceae</taxon>
        <taxon>Bordetella</taxon>
    </lineage>
</organism>
<dbReference type="Pfam" id="PF00583">
    <property type="entry name" value="Acetyltransf_1"/>
    <property type="match status" value="1"/>
</dbReference>
<dbReference type="PANTHER" id="PTHR43877">
    <property type="entry name" value="AMINOALKYLPHOSPHONATE N-ACETYLTRANSFERASE-RELATED-RELATED"/>
    <property type="match status" value="1"/>
</dbReference>
<keyword evidence="1" id="KW-0808">Transferase</keyword>
<dbReference type="GO" id="GO:0016747">
    <property type="term" value="F:acyltransferase activity, transferring groups other than amino-acyl groups"/>
    <property type="evidence" value="ECO:0007669"/>
    <property type="project" value="InterPro"/>
</dbReference>
<dbReference type="RefSeq" id="WP_029581300.1">
    <property type="nucleotide sequence ID" value="NZ_CP012076.1"/>
</dbReference>
<evidence type="ECO:0000256" key="2">
    <source>
        <dbReference type="ARBA" id="ARBA00023315"/>
    </source>
</evidence>
<dbReference type="InterPro" id="IPR016181">
    <property type="entry name" value="Acyl_CoA_acyltransferase"/>
</dbReference>
<dbReference type="EMBL" id="CP024172">
    <property type="protein sequence ID" value="AZW17676.1"/>
    <property type="molecule type" value="Genomic_DNA"/>
</dbReference>
<dbReference type="PANTHER" id="PTHR43877:SF2">
    <property type="entry name" value="AMINOALKYLPHOSPHONATE N-ACETYLTRANSFERASE-RELATED"/>
    <property type="match status" value="1"/>
</dbReference>
<reference evidence="5" key="1">
    <citation type="submission" date="2017-10" db="EMBL/GenBank/DDBJ databases">
        <title>Whole genome sequencing of various Bordetella species.</title>
        <authorList>
            <person name="Weigand M.R."/>
            <person name="Loparev V."/>
            <person name="Peng Y."/>
            <person name="Bowden K.E."/>
            <person name="Tondella M.L."/>
            <person name="Williams M.M."/>
        </authorList>
    </citation>
    <scope>NUCLEOTIDE SEQUENCE [LARGE SCALE GENOMIC DNA]</scope>
    <source>
        <strain evidence="5">H720</strain>
    </source>
</reference>
<name>A0AAN1RX10_9BORD</name>
<feature type="domain" description="N-acetyltransferase" evidence="3">
    <location>
        <begin position="1"/>
        <end position="147"/>
    </location>
</feature>
<dbReference type="GeneID" id="92994986"/>
<dbReference type="PROSITE" id="PS51186">
    <property type="entry name" value="GNAT"/>
    <property type="match status" value="1"/>
</dbReference>
<dbReference type="Proteomes" id="UP000282741">
    <property type="component" value="Chromosome"/>
</dbReference>
<evidence type="ECO:0000259" key="3">
    <source>
        <dbReference type="PROSITE" id="PS51186"/>
    </source>
</evidence>
<evidence type="ECO:0000313" key="5">
    <source>
        <dbReference type="Proteomes" id="UP000282741"/>
    </source>
</evidence>
<sequence length="147" mass="16205">MRLRAANRADAARIAELLDQLGYPGTDGFLDQRLAQLLDHPDAGIVVAERGQNVLGFISYHFIAQLALPGDFCRITYFCVADNARGQGVGALLEAAVHAAARARGCDRIELHCHERRGAAHAFYERLGYEESPKYLMKAAARARPER</sequence>
<dbReference type="CDD" id="cd04301">
    <property type="entry name" value="NAT_SF"/>
    <property type="match status" value="1"/>
</dbReference>
<keyword evidence="2" id="KW-0012">Acyltransferase</keyword>
<dbReference type="InterPro" id="IPR000182">
    <property type="entry name" value="GNAT_dom"/>
</dbReference>
<proteinExistence type="predicted"/>
<protein>
    <submittedName>
        <fullName evidence="4">N-acetyltransferase</fullName>
    </submittedName>
</protein>
<dbReference type="AlphaFoldDB" id="A0AAN1RX10"/>
<gene>
    <name evidence="4" type="ORF">CS347_13320</name>
</gene>
<dbReference type="SUPFAM" id="SSF55729">
    <property type="entry name" value="Acyl-CoA N-acyltransferases (Nat)"/>
    <property type="match status" value="1"/>
</dbReference>
<evidence type="ECO:0000313" key="4">
    <source>
        <dbReference type="EMBL" id="AZW17676.1"/>
    </source>
</evidence>
<evidence type="ECO:0000256" key="1">
    <source>
        <dbReference type="ARBA" id="ARBA00022679"/>
    </source>
</evidence>
<accession>A0AAN1RX10</accession>